<evidence type="ECO:0000259" key="1">
    <source>
        <dbReference type="Pfam" id="PF11929"/>
    </source>
</evidence>
<dbReference type="InterPro" id="IPR036770">
    <property type="entry name" value="Ankyrin_rpt-contain_sf"/>
</dbReference>
<evidence type="ECO:0000313" key="3">
    <source>
        <dbReference type="Proteomes" id="UP001470230"/>
    </source>
</evidence>
<dbReference type="Pfam" id="PF11929">
    <property type="entry name" value="DUF3447"/>
    <property type="match status" value="1"/>
</dbReference>
<evidence type="ECO:0000313" key="2">
    <source>
        <dbReference type="EMBL" id="KAK8898766.1"/>
    </source>
</evidence>
<dbReference type="SUPFAM" id="SSF48403">
    <property type="entry name" value="Ankyrin repeat"/>
    <property type="match status" value="1"/>
</dbReference>
<dbReference type="EMBL" id="JAPFFF010000001">
    <property type="protein sequence ID" value="KAK8898766.1"/>
    <property type="molecule type" value="Genomic_DNA"/>
</dbReference>
<organism evidence="2 3">
    <name type="scientific">Tritrichomonas musculus</name>
    <dbReference type="NCBI Taxonomy" id="1915356"/>
    <lineage>
        <taxon>Eukaryota</taxon>
        <taxon>Metamonada</taxon>
        <taxon>Parabasalia</taxon>
        <taxon>Tritrichomonadida</taxon>
        <taxon>Tritrichomonadidae</taxon>
        <taxon>Tritrichomonas</taxon>
    </lineage>
</organism>
<keyword evidence="3" id="KW-1185">Reference proteome</keyword>
<proteinExistence type="predicted"/>
<sequence>MEQLSIQEYLNNKKDIQSKLLEFVDASTNPNNYFDNLIALISDQKIVESPLEFKEFIRLLVQISNDHHRSPDFFDKIEQILLHYNQNIKKSFTNKEILDMFNSNKKLLLFVIENKFITVDQSLFRTLKSKNFSSAYYLNYLFPQVQQVIGRVSRKSYEKEYQSHGDHFFKYQKVGENESPLYQYIRNDSIDSFSSFFQMKRLPASKKVTSSIFETNSLLTTKVPSLLEYSAFFGSLKIFKFLILNGAEMEPSLWLYAIHGRNMEIIHIIEENEIEPDDSFYDECLREAILCHHNEIADYIINKYKIENLSNCLAASIECCNYLYFPENLTDNLAFYSLCKYNCTPLISFVISDTNLKVNETVVLNDILHYKIPLAILFECSFHNIFVNNVPITLNFKIKFQKQKILNKIFNFLEFE</sequence>
<gene>
    <name evidence="2" type="ORF">M9Y10_001058</name>
</gene>
<name>A0ABR2L5Z7_9EUKA</name>
<reference evidence="2 3" key="1">
    <citation type="submission" date="2024-04" db="EMBL/GenBank/DDBJ databases">
        <title>Tritrichomonas musculus Genome.</title>
        <authorList>
            <person name="Alves-Ferreira E."/>
            <person name="Grigg M."/>
            <person name="Lorenzi H."/>
            <person name="Galac M."/>
        </authorList>
    </citation>
    <scope>NUCLEOTIDE SEQUENCE [LARGE SCALE GENOMIC DNA]</scope>
    <source>
        <strain evidence="2 3">EAF2021</strain>
    </source>
</reference>
<dbReference type="PANTHER" id="PTHR24159">
    <property type="match status" value="1"/>
</dbReference>
<dbReference type="PANTHER" id="PTHR24159:SF5">
    <property type="entry name" value="ANK_REP_REGION DOMAIN-CONTAINING PROTEIN"/>
    <property type="match status" value="1"/>
</dbReference>
<dbReference type="InterPro" id="IPR020683">
    <property type="entry name" value="DUF3447"/>
</dbReference>
<comment type="caution">
    <text evidence="2">The sequence shown here is derived from an EMBL/GenBank/DDBJ whole genome shotgun (WGS) entry which is preliminary data.</text>
</comment>
<accession>A0ABR2L5Z7</accession>
<dbReference type="Proteomes" id="UP001470230">
    <property type="component" value="Unassembled WGS sequence"/>
</dbReference>
<protein>
    <recommendedName>
        <fullName evidence="1">DUF3447 domain-containing protein</fullName>
    </recommendedName>
</protein>
<feature type="domain" description="DUF3447" evidence="1">
    <location>
        <begin position="251"/>
        <end position="313"/>
    </location>
</feature>